<feature type="active site" description="Proton acceptor" evidence="2">
    <location>
        <position position="284"/>
    </location>
</feature>
<dbReference type="GO" id="GO:0008237">
    <property type="term" value="F:metallopeptidase activity"/>
    <property type="evidence" value="ECO:0007669"/>
    <property type="project" value="UniProtKB-KW"/>
</dbReference>
<dbReference type="SUPFAM" id="SSF51338">
    <property type="entry name" value="Composite domain of metallo-dependent hydrolases"/>
    <property type="match status" value="1"/>
</dbReference>
<dbReference type="Proteomes" id="UP000298381">
    <property type="component" value="Unassembled WGS sequence"/>
</dbReference>
<dbReference type="GO" id="GO:0008798">
    <property type="term" value="F:beta-aspartyl-peptidase activity"/>
    <property type="evidence" value="ECO:0007669"/>
    <property type="project" value="InterPro"/>
</dbReference>
<dbReference type="SUPFAM" id="SSF51556">
    <property type="entry name" value="Metallo-dependent hydrolases"/>
    <property type="match status" value="1"/>
</dbReference>
<keyword evidence="1 6" id="KW-0378">Hydrolase</keyword>
<dbReference type="RefSeq" id="WP_135269928.1">
    <property type="nucleotide sequence ID" value="NZ_SRIB01000001.1"/>
</dbReference>
<keyword evidence="1 4" id="KW-0479">Metal-binding</keyword>
<dbReference type="NCBIfam" id="TIGR01975">
    <property type="entry name" value="isoAsp_dipep"/>
    <property type="match status" value="1"/>
</dbReference>
<keyword evidence="1" id="KW-0482">Metalloprotease</keyword>
<comment type="caution">
    <text evidence="6">The sequence shown here is derived from an EMBL/GenBank/DDBJ whole genome shotgun (WGS) entry which is preliminary data.</text>
</comment>
<dbReference type="PANTHER" id="PTHR11647:SF1">
    <property type="entry name" value="COLLAPSIN RESPONSE MEDIATOR PROTEIN"/>
    <property type="match status" value="1"/>
</dbReference>
<feature type="binding site" evidence="3">
    <location>
        <position position="98"/>
    </location>
    <ligand>
        <name>substrate</name>
    </ligand>
</feature>
<evidence type="ECO:0000256" key="3">
    <source>
        <dbReference type="PIRSR" id="PIRSR001238-2"/>
    </source>
</evidence>
<reference evidence="6 7" key="1">
    <citation type="submission" date="2019-03" db="EMBL/GenBank/DDBJ databases">
        <title>Draft genome sequence data and analysis of a Fermenting Bacterium, Soehngenia longevitae strain 1933PT, isolated from petroleum reservoir in Azerbaijan.</title>
        <authorList>
            <person name="Grouzdev D.S."/>
            <person name="Bidzhieva S.K."/>
            <person name="Sokolova D.S."/>
            <person name="Tourova T.P."/>
            <person name="Poltaraus A.B."/>
            <person name="Nazina T.N."/>
        </authorList>
    </citation>
    <scope>NUCLEOTIDE SEQUENCE [LARGE SCALE GENOMIC DNA]</scope>
    <source>
        <strain evidence="6 7">1933P</strain>
    </source>
</reference>
<dbReference type="Gene3D" id="3.20.20.140">
    <property type="entry name" value="Metal-dependent hydrolases"/>
    <property type="match status" value="1"/>
</dbReference>
<evidence type="ECO:0000259" key="5">
    <source>
        <dbReference type="Pfam" id="PF01979"/>
    </source>
</evidence>
<dbReference type="PIRSF" id="PIRSF001238">
    <property type="entry name" value="IadA"/>
    <property type="match status" value="1"/>
</dbReference>
<evidence type="ECO:0000256" key="4">
    <source>
        <dbReference type="PIRSR" id="PIRSR001238-3"/>
    </source>
</evidence>
<dbReference type="AlphaFoldDB" id="A0A4Z0DA40"/>
<keyword evidence="1" id="KW-0645">Protease</keyword>
<dbReference type="EMBL" id="SRIB01000001">
    <property type="protein sequence ID" value="TFZ41725.1"/>
    <property type="molecule type" value="Genomic_DNA"/>
</dbReference>
<dbReference type="GO" id="GO:0016810">
    <property type="term" value="F:hydrolase activity, acting on carbon-nitrogen (but not peptide) bonds"/>
    <property type="evidence" value="ECO:0007669"/>
    <property type="project" value="InterPro"/>
</dbReference>
<comment type="function">
    <text evidence="1">Catalyzes the hydrolytic cleavage of a subset of L-isoaspartyl (L-beta-aspartyl) dipeptides. Used to degrade proteins damaged by L-isoaspartyl residues formation.</text>
</comment>
<proteinExistence type="inferred from homology"/>
<dbReference type="EC" id="3.4.19.-" evidence="1"/>
<feature type="binding site" evidence="3">
    <location>
        <position position="288"/>
    </location>
    <ligand>
        <name>substrate</name>
    </ligand>
</feature>
<feature type="binding site" evidence="3">
    <location>
        <position position="129"/>
    </location>
    <ligand>
        <name>substrate</name>
    </ligand>
</feature>
<comment type="PTM">
    <text evidence="1">Carboxylation allows a single lysine to coordinate two zinc ions.</text>
</comment>
<dbReference type="InterPro" id="IPR032466">
    <property type="entry name" value="Metal_Hydrolase"/>
</dbReference>
<name>A0A4Z0DA40_9FIRM</name>
<feature type="binding site" evidence="3">
    <location>
        <begin position="67"/>
        <end position="69"/>
    </location>
    <ligand>
        <name>substrate</name>
    </ligand>
</feature>
<feature type="binding site" evidence="3">
    <location>
        <position position="226"/>
    </location>
    <ligand>
        <name>substrate</name>
    </ligand>
</feature>
<dbReference type="Gene3D" id="2.30.40.10">
    <property type="entry name" value="Urease, subunit C, domain 1"/>
    <property type="match status" value="1"/>
</dbReference>
<protein>
    <recommendedName>
        <fullName evidence="1">Isoaspartyl dipeptidase</fullName>
        <ecNumber evidence="1">3.4.19.-</ecNumber>
    </recommendedName>
</protein>
<dbReference type="OrthoDB" id="9775607at2"/>
<dbReference type="GO" id="GO:0006508">
    <property type="term" value="P:proteolysis"/>
    <property type="evidence" value="ECO:0007669"/>
    <property type="project" value="UniProtKB-KW"/>
</dbReference>
<comment type="similarity">
    <text evidence="1">Belongs to the peptidase M38 family.</text>
</comment>
<evidence type="ECO:0000313" key="7">
    <source>
        <dbReference type="Proteomes" id="UP000298381"/>
    </source>
</evidence>
<feature type="binding site" evidence="4">
    <location>
        <position position="60"/>
    </location>
    <ligand>
        <name>Zn(2+)</name>
        <dbReference type="ChEBI" id="CHEBI:29105"/>
        <label>1</label>
        <note>catalytic</note>
    </ligand>
</feature>
<feature type="binding site" evidence="4">
    <location>
        <position position="223"/>
    </location>
    <ligand>
        <name>Zn(2+)</name>
        <dbReference type="ChEBI" id="CHEBI:29105"/>
        <label>2</label>
        <note>catalytic</note>
    </ligand>
</feature>
<comment type="subcellular location">
    <subcellularLocation>
        <location evidence="1">Cytoplasm</location>
    </subcellularLocation>
</comment>
<gene>
    <name evidence="6" type="ORF">E4100_00905</name>
</gene>
<dbReference type="GO" id="GO:0046872">
    <property type="term" value="F:metal ion binding"/>
    <property type="evidence" value="ECO:0007669"/>
    <property type="project" value="UniProtKB-KW"/>
</dbReference>
<accession>A0A4Z0DA40</accession>
<dbReference type="InterPro" id="IPR011059">
    <property type="entry name" value="Metal-dep_hydrolase_composite"/>
</dbReference>
<dbReference type="InterPro" id="IPR006680">
    <property type="entry name" value="Amidohydro-rel"/>
</dbReference>
<evidence type="ECO:0000256" key="1">
    <source>
        <dbReference type="PIRNR" id="PIRNR001238"/>
    </source>
</evidence>
<organism evidence="6 7">
    <name type="scientific">Soehngenia longivitae</name>
    <dbReference type="NCBI Taxonomy" id="2562294"/>
    <lineage>
        <taxon>Bacteria</taxon>
        <taxon>Bacillati</taxon>
        <taxon>Bacillota</taxon>
        <taxon>Tissierellia</taxon>
        <taxon>Tissierellales</taxon>
        <taxon>Tissierellaceae</taxon>
        <taxon>Soehngenia</taxon>
    </lineage>
</organism>
<dbReference type="InterPro" id="IPR050378">
    <property type="entry name" value="Metallo-dep_Hydrolases_sf"/>
</dbReference>
<dbReference type="Pfam" id="PF01979">
    <property type="entry name" value="Amidohydro_1"/>
    <property type="match status" value="1"/>
</dbReference>
<evidence type="ECO:0000256" key="2">
    <source>
        <dbReference type="PIRSR" id="PIRSR001238-1"/>
    </source>
</evidence>
<comment type="cofactor">
    <cofactor evidence="1 4">
        <name>Zn(2+)</name>
        <dbReference type="ChEBI" id="CHEBI:29105"/>
    </cofactor>
    <text evidence="1 4">Binds 2 Zn(2+) ions per subunit.</text>
</comment>
<feature type="binding site" evidence="4">
    <location>
        <position position="62"/>
    </location>
    <ligand>
        <name>Zn(2+)</name>
        <dbReference type="ChEBI" id="CHEBI:29105"/>
        <label>1</label>
        <note>catalytic</note>
    </ligand>
</feature>
<feature type="binding site" evidence="3">
    <location>
        <position position="162"/>
    </location>
    <ligand>
        <name>substrate</name>
    </ligand>
</feature>
<feature type="binding site" evidence="4">
    <location>
        <position position="194"/>
    </location>
    <ligand>
        <name>Zn(2+)</name>
        <dbReference type="ChEBI" id="CHEBI:29105"/>
        <label>2</label>
        <note>catalytic</note>
    </ligand>
</feature>
<feature type="binding site" evidence="4">
    <location>
        <position position="284"/>
    </location>
    <ligand>
        <name>Zn(2+)</name>
        <dbReference type="ChEBI" id="CHEBI:29105"/>
        <label>1</label>
        <note>catalytic</note>
    </ligand>
</feature>
<sequence>MIKLIRNGIVYSPSYLGKKDILIADDKIVDIRDNISLEGLEYELIDAKGNFVVPGLIDSHVHVCGGGGEGGYKTRTPEIMLTDITTAGVTTVVGVLGTDGTSRTMSNLLAKVYALNEEGITAYAYTGSYQVPVRTVTGSITDDLILIERIVGTGEIAISDHRSSCPSVEELIRLASDTRIGGMLSGKAGVINLHLGDSKNPLKIIYDLLERSDIPITQFLPTHMSRNEWIMEDAVEYARHGGYVDFTTSTTKKFIEDGELSASKAVRKMIDQGIDISQITISSDGQGSLPSFDKEGNLVGLKIGKTSSVLECIKNMYFDEQIDLENCLKVATENPAKILKLKNKGQIKKGFDADVLILNNESLSIDTVIANGNVMIKQKEIKIKGTFE</sequence>
<keyword evidence="1 4" id="KW-0862">Zinc</keyword>
<keyword evidence="7" id="KW-1185">Reference proteome</keyword>
<feature type="domain" description="Amidohydrolase-related" evidence="5">
    <location>
        <begin position="51"/>
        <end position="374"/>
    </location>
</feature>
<evidence type="ECO:0000313" key="6">
    <source>
        <dbReference type="EMBL" id="TFZ41725.1"/>
    </source>
</evidence>
<dbReference type="InterPro" id="IPR010229">
    <property type="entry name" value="Pept_M38_dipep"/>
</dbReference>
<dbReference type="GO" id="GO:0005737">
    <property type="term" value="C:cytoplasm"/>
    <property type="evidence" value="ECO:0007669"/>
    <property type="project" value="UniProtKB-SubCell"/>
</dbReference>
<dbReference type="PANTHER" id="PTHR11647">
    <property type="entry name" value="HYDRANTOINASE/DIHYDROPYRIMIDINASE FAMILY MEMBER"/>
    <property type="match status" value="1"/>
</dbReference>